<dbReference type="RefSeq" id="WP_085785231.1">
    <property type="nucleotide sequence ID" value="NZ_CP019937.1"/>
</dbReference>
<feature type="domain" description="PepSY" evidence="2">
    <location>
        <begin position="76"/>
        <end position="133"/>
    </location>
</feature>
<dbReference type="InterPro" id="IPR025711">
    <property type="entry name" value="PepSY"/>
</dbReference>
<feature type="transmembrane region" description="Helical" evidence="1">
    <location>
        <begin position="32"/>
        <end position="54"/>
    </location>
</feature>
<keyword evidence="1" id="KW-0812">Transmembrane</keyword>
<dbReference type="AlphaFoldDB" id="A0A1W6NWC2"/>
<organism evidence="3 4">
    <name type="scientific">Ketogulonicigenium robustum</name>
    <dbReference type="NCBI Taxonomy" id="92947"/>
    <lineage>
        <taxon>Bacteria</taxon>
        <taxon>Pseudomonadati</taxon>
        <taxon>Pseudomonadota</taxon>
        <taxon>Alphaproteobacteria</taxon>
        <taxon>Rhodobacterales</taxon>
        <taxon>Roseobacteraceae</taxon>
        <taxon>Ketogulonicigenium</taxon>
    </lineage>
</organism>
<keyword evidence="4" id="KW-1185">Reference proteome</keyword>
<evidence type="ECO:0000259" key="2">
    <source>
        <dbReference type="Pfam" id="PF03413"/>
    </source>
</evidence>
<dbReference type="KEGG" id="kro:BVG79_00162"/>
<accession>A0A1W6NWC2</accession>
<dbReference type="OrthoDB" id="9791166at2"/>
<dbReference type="Proteomes" id="UP000242447">
    <property type="component" value="Chromosome"/>
</dbReference>
<protein>
    <submittedName>
        <fullName evidence="3">Sulfite reductase</fullName>
    </submittedName>
</protein>
<evidence type="ECO:0000313" key="4">
    <source>
        <dbReference type="Proteomes" id="UP000242447"/>
    </source>
</evidence>
<dbReference type="Pfam" id="PF03929">
    <property type="entry name" value="PepSY_TM"/>
    <property type="match status" value="1"/>
</dbReference>
<feature type="transmembrane region" description="Helical" evidence="1">
    <location>
        <begin position="380"/>
        <end position="401"/>
    </location>
</feature>
<keyword evidence="1" id="KW-0472">Membrane</keyword>
<name>A0A1W6NWC2_9RHOB</name>
<feature type="transmembrane region" description="Helical" evidence="1">
    <location>
        <begin position="210"/>
        <end position="230"/>
    </location>
</feature>
<dbReference type="STRING" id="92947.BVG79_00162"/>
<evidence type="ECO:0000313" key="3">
    <source>
        <dbReference type="EMBL" id="ARO13522.1"/>
    </source>
</evidence>
<gene>
    <name evidence="3" type="ORF">BVG79_00162</name>
</gene>
<feature type="transmembrane region" description="Helical" evidence="1">
    <location>
        <begin position="160"/>
        <end position="180"/>
    </location>
</feature>
<dbReference type="Pfam" id="PF03413">
    <property type="entry name" value="PepSY"/>
    <property type="match status" value="1"/>
</dbReference>
<reference evidence="3 4" key="1">
    <citation type="submission" date="2017-02" db="EMBL/GenBank/DDBJ databases">
        <title>Ketogulonicigenium robustum SPU B003 Genome sequencing and assembly.</title>
        <authorList>
            <person name="Li Y."/>
            <person name="Liu L."/>
            <person name="Wang C."/>
            <person name="Zhang M."/>
            <person name="Zhang T."/>
            <person name="Zhang Y."/>
        </authorList>
    </citation>
    <scope>NUCLEOTIDE SEQUENCE [LARGE SCALE GENOMIC DNA]</scope>
    <source>
        <strain evidence="3 4">SPU_B003</strain>
    </source>
</reference>
<proteinExistence type="predicted"/>
<dbReference type="EMBL" id="CP019937">
    <property type="protein sequence ID" value="ARO13522.1"/>
    <property type="molecule type" value="Genomic_DNA"/>
</dbReference>
<keyword evidence="1" id="KW-1133">Transmembrane helix</keyword>
<sequence>MTTVTNGDTSPQAAARRAKAANLYRAVWRWHFYAGLIILPFMITLAVTGAIYLFREDVDNIVHANFMQVTPIEGQRLSPSQIIDAALGAQAGTAVKFTDPISDTQSTEVTIKPETGSNMAVYVNQYTGEVLEVRPDRSTFAWTVRYLHSFRYFGPNPRKIIEIVGGFAILMVLTGVYLWWPRGAMRGQKGGVITVRGEPKRRVFWRDTHAVTGIIIGFFIVFLALTGMPWSSVWGAKVNEWANGSNYGYPNGLRINVPMSEDHLDHIAKTSWSLEQAQIPESVPPMMEMPTIGIDIATQIFDEMALHRGYAVALPNGSSGVYSGSVYPDDLSQQRVVHLDQYTGDALLDMSYADYGPLGKWLEFGINTHMGQTFGLLNQLLLLAVCVGIVLLAVSAAVMWWKRRPSGSLGVPPLPSDRKVFIGLFVILGIGGVLFPLTGITLLGMIVLDMIWQAVRAKPARI</sequence>
<dbReference type="PANTHER" id="PTHR34219:SF1">
    <property type="entry name" value="PEPSY DOMAIN-CONTAINING PROTEIN"/>
    <property type="match status" value="1"/>
</dbReference>
<dbReference type="InterPro" id="IPR005625">
    <property type="entry name" value="PepSY-ass_TM"/>
</dbReference>
<dbReference type="PANTHER" id="PTHR34219">
    <property type="entry name" value="IRON-REGULATED INNER MEMBRANE PROTEIN-RELATED"/>
    <property type="match status" value="1"/>
</dbReference>
<evidence type="ECO:0000256" key="1">
    <source>
        <dbReference type="SAM" id="Phobius"/>
    </source>
</evidence>
<feature type="transmembrane region" description="Helical" evidence="1">
    <location>
        <begin position="421"/>
        <end position="448"/>
    </location>
</feature>